<keyword evidence="4 6" id="KW-1133">Transmembrane helix</keyword>
<reference evidence="9 10" key="1">
    <citation type="journal article" date="2017" name="Mycologia">
        <title>Bifiguratus adelaidae, gen. et sp. nov., a new member of Mucoromycotina in endophytic and soil-dwelling habitats.</title>
        <authorList>
            <person name="Torres-Cruz T.J."/>
            <person name="Billingsley Tobias T.L."/>
            <person name="Almatruk M."/>
            <person name="Hesse C."/>
            <person name="Kuske C.R."/>
            <person name="Desiro A."/>
            <person name="Benucci G.M."/>
            <person name="Bonito G."/>
            <person name="Stajich J.E."/>
            <person name="Dunlap C."/>
            <person name="Arnold A.E."/>
            <person name="Porras-Alfaro A."/>
        </authorList>
    </citation>
    <scope>NUCLEOTIDE SEQUENCE [LARGE SCALE GENOMIC DNA]</scope>
    <source>
        <strain evidence="9 10">AZ0501</strain>
    </source>
</reference>
<feature type="domain" description="Major facilitator superfamily (MFS) profile" evidence="8">
    <location>
        <begin position="1"/>
        <end position="291"/>
    </location>
</feature>
<dbReference type="Proteomes" id="UP000242875">
    <property type="component" value="Unassembled WGS sequence"/>
</dbReference>
<dbReference type="PROSITE" id="PS00217">
    <property type="entry name" value="SUGAR_TRANSPORT_2"/>
    <property type="match status" value="1"/>
</dbReference>
<comment type="similarity">
    <text evidence="2">Belongs to the major facilitator superfamily. Sugar transporter (TC 2.A.1.1) family.</text>
</comment>
<dbReference type="InterPro" id="IPR020846">
    <property type="entry name" value="MFS_dom"/>
</dbReference>
<protein>
    <recommendedName>
        <fullName evidence="8">Major facilitator superfamily (MFS) profile domain-containing protein</fullName>
    </recommendedName>
</protein>
<evidence type="ECO:0000256" key="4">
    <source>
        <dbReference type="ARBA" id="ARBA00022989"/>
    </source>
</evidence>
<feature type="non-terminal residue" evidence="9">
    <location>
        <position position="291"/>
    </location>
</feature>
<dbReference type="PROSITE" id="PS50850">
    <property type="entry name" value="MFS"/>
    <property type="match status" value="1"/>
</dbReference>
<organism evidence="9 10">
    <name type="scientific">Bifiguratus adelaidae</name>
    <dbReference type="NCBI Taxonomy" id="1938954"/>
    <lineage>
        <taxon>Eukaryota</taxon>
        <taxon>Fungi</taxon>
        <taxon>Fungi incertae sedis</taxon>
        <taxon>Mucoromycota</taxon>
        <taxon>Mucoromycotina</taxon>
        <taxon>Endogonomycetes</taxon>
        <taxon>Endogonales</taxon>
        <taxon>Endogonales incertae sedis</taxon>
        <taxon>Bifiguratus</taxon>
    </lineage>
</organism>
<dbReference type="AlphaFoldDB" id="A0A261XVB8"/>
<keyword evidence="7" id="KW-0732">Signal</keyword>
<evidence type="ECO:0000256" key="3">
    <source>
        <dbReference type="ARBA" id="ARBA00022692"/>
    </source>
</evidence>
<evidence type="ECO:0000313" key="9">
    <source>
        <dbReference type="EMBL" id="OZJ02325.1"/>
    </source>
</evidence>
<dbReference type="OrthoDB" id="6133115at2759"/>
<dbReference type="InterPro" id="IPR005829">
    <property type="entry name" value="Sugar_transporter_CS"/>
</dbReference>
<feature type="transmembrane region" description="Helical" evidence="6">
    <location>
        <begin position="119"/>
        <end position="138"/>
    </location>
</feature>
<comment type="subcellular location">
    <subcellularLocation>
        <location evidence="1">Membrane</location>
        <topology evidence="1">Multi-pass membrane protein</topology>
    </subcellularLocation>
</comment>
<evidence type="ECO:0000256" key="6">
    <source>
        <dbReference type="SAM" id="Phobius"/>
    </source>
</evidence>
<dbReference type="GO" id="GO:0005351">
    <property type="term" value="F:carbohydrate:proton symporter activity"/>
    <property type="evidence" value="ECO:0007669"/>
    <property type="project" value="TreeGrafter"/>
</dbReference>
<keyword evidence="10" id="KW-1185">Reference proteome</keyword>
<gene>
    <name evidence="9" type="ORF">BZG36_04298</name>
</gene>
<feature type="transmembrane region" description="Helical" evidence="6">
    <location>
        <begin position="159"/>
        <end position="179"/>
    </location>
</feature>
<evidence type="ECO:0000256" key="5">
    <source>
        <dbReference type="ARBA" id="ARBA00023136"/>
    </source>
</evidence>
<sequence length="291" mass="31702">MKKVFGMNLRSTTLLWLAIVFVSIAGDGVNYENAFAGGLVQQNAFLYHMGWLAPDNKTAAVPGQYAQLIGPIANLGQLAGGLIAGKYNDRFGRKQTLLMGCLITIVGNAILIGSPNPPALLVGRILMGASAGFLNNGVAMYASEVARPATRGLANNVQFLFGQAITVIASGVNLAISYLPVDVNWGWRLATAVIFIPMVTMAISIWLVCPESPRWLIMQHRFDDALEVLTQMRSDEGPTAAVMLEYEEMKAAVLYEQEHNETSYINFVKNRGAVKRTLIAMSSSLWWIFNG</sequence>
<dbReference type="InterPro" id="IPR050360">
    <property type="entry name" value="MFS_Sugar_Transporters"/>
</dbReference>
<dbReference type="InterPro" id="IPR005828">
    <property type="entry name" value="MFS_sugar_transport-like"/>
</dbReference>
<evidence type="ECO:0000256" key="1">
    <source>
        <dbReference type="ARBA" id="ARBA00004141"/>
    </source>
</evidence>
<proteinExistence type="inferred from homology"/>
<evidence type="ECO:0000259" key="8">
    <source>
        <dbReference type="PROSITE" id="PS50850"/>
    </source>
</evidence>
<evidence type="ECO:0000256" key="7">
    <source>
        <dbReference type="SAM" id="SignalP"/>
    </source>
</evidence>
<dbReference type="Pfam" id="PF00083">
    <property type="entry name" value="Sugar_tr"/>
    <property type="match status" value="1"/>
</dbReference>
<evidence type="ECO:0000313" key="10">
    <source>
        <dbReference type="Proteomes" id="UP000242875"/>
    </source>
</evidence>
<accession>A0A261XVB8</accession>
<dbReference type="PANTHER" id="PTHR48022">
    <property type="entry name" value="PLASTIDIC GLUCOSE TRANSPORTER 4"/>
    <property type="match status" value="1"/>
</dbReference>
<name>A0A261XVB8_9FUNG</name>
<dbReference type="Gene3D" id="1.20.1250.20">
    <property type="entry name" value="MFS general substrate transporter like domains"/>
    <property type="match status" value="1"/>
</dbReference>
<feature type="transmembrane region" description="Helical" evidence="6">
    <location>
        <begin position="96"/>
        <end position="113"/>
    </location>
</feature>
<dbReference type="PANTHER" id="PTHR48022:SF2">
    <property type="entry name" value="PLASTIDIC GLUCOSE TRANSPORTER 4"/>
    <property type="match status" value="1"/>
</dbReference>
<evidence type="ECO:0000256" key="2">
    <source>
        <dbReference type="ARBA" id="ARBA00010992"/>
    </source>
</evidence>
<dbReference type="EMBL" id="MVBO01000163">
    <property type="protein sequence ID" value="OZJ02325.1"/>
    <property type="molecule type" value="Genomic_DNA"/>
</dbReference>
<dbReference type="SUPFAM" id="SSF103473">
    <property type="entry name" value="MFS general substrate transporter"/>
    <property type="match status" value="1"/>
</dbReference>
<feature type="signal peptide" evidence="7">
    <location>
        <begin position="1"/>
        <end position="26"/>
    </location>
</feature>
<feature type="chain" id="PRO_5012333966" description="Major facilitator superfamily (MFS) profile domain-containing protein" evidence="7">
    <location>
        <begin position="27"/>
        <end position="291"/>
    </location>
</feature>
<keyword evidence="5 6" id="KW-0472">Membrane</keyword>
<dbReference type="InterPro" id="IPR036259">
    <property type="entry name" value="MFS_trans_sf"/>
</dbReference>
<feature type="transmembrane region" description="Helical" evidence="6">
    <location>
        <begin position="185"/>
        <end position="209"/>
    </location>
</feature>
<keyword evidence="3 6" id="KW-0812">Transmembrane</keyword>
<dbReference type="GO" id="GO:0016020">
    <property type="term" value="C:membrane"/>
    <property type="evidence" value="ECO:0007669"/>
    <property type="project" value="UniProtKB-SubCell"/>
</dbReference>
<comment type="caution">
    <text evidence="9">The sequence shown here is derived from an EMBL/GenBank/DDBJ whole genome shotgun (WGS) entry which is preliminary data.</text>
</comment>